<reference evidence="4 5" key="1">
    <citation type="submission" date="2024-07" db="EMBL/GenBank/DDBJ databases">
        <title>Section-level genome sequencing and comparative genomics of Aspergillus sections Usti and Cavernicolus.</title>
        <authorList>
            <consortium name="Lawrence Berkeley National Laboratory"/>
            <person name="Nybo J.L."/>
            <person name="Vesth T.C."/>
            <person name="Theobald S."/>
            <person name="Frisvad J.C."/>
            <person name="Larsen T.O."/>
            <person name="Kjaerboelling I."/>
            <person name="Rothschild-Mancinelli K."/>
            <person name="Lyhne E.K."/>
            <person name="Kogle M.E."/>
            <person name="Barry K."/>
            <person name="Clum A."/>
            <person name="Na H."/>
            <person name="Ledsgaard L."/>
            <person name="Lin J."/>
            <person name="Lipzen A."/>
            <person name="Kuo A."/>
            <person name="Riley R."/>
            <person name="Mondo S."/>
            <person name="LaButti K."/>
            <person name="Haridas S."/>
            <person name="Pangalinan J."/>
            <person name="Salamov A.A."/>
            <person name="Simmons B.A."/>
            <person name="Magnuson J.K."/>
            <person name="Chen J."/>
            <person name="Drula E."/>
            <person name="Henrissat B."/>
            <person name="Wiebenga A."/>
            <person name="Lubbers R.J."/>
            <person name="Gomes A.C."/>
            <person name="Makela M.R."/>
            <person name="Stajich J."/>
            <person name="Grigoriev I.V."/>
            <person name="Mortensen U.H."/>
            <person name="De vries R.P."/>
            <person name="Baker S.E."/>
            <person name="Andersen M.R."/>
        </authorList>
    </citation>
    <scope>NUCLEOTIDE SEQUENCE [LARGE SCALE GENOMIC DNA]</scope>
    <source>
        <strain evidence="4 5">CBS 600.67</strain>
    </source>
</reference>
<evidence type="ECO:0000256" key="3">
    <source>
        <dbReference type="SAM" id="MobiDB-lite"/>
    </source>
</evidence>
<dbReference type="PANTHER" id="PTHR47941">
    <property type="entry name" value="PENTATRICOPEPTIDE REPEAT-CONTAINING PROTEIN 3, MITOCHONDRIAL"/>
    <property type="match status" value="1"/>
</dbReference>
<dbReference type="EMBL" id="JBFXLS010000002">
    <property type="protein sequence ID" value="KAL2834416.1"/>
    <property type="molecule type" value="Genomic_DNA"/>
</dbReference>
<sequence length="762" mass="86291">MLRCSHAAAFRMQFKSSTALRAPLSSPWVGVPQRLLAIAPRLGTVHSIATDNMGATSRGYSTHPDFAQEVAQDDDASIKPIMVQTRRPFPRKGLDEDPLLRVAMNKAPISAKVVEMELTWLRDKVVMVQRVDRLLKQDNITLAAEIVREATKDKMDTTVAWNRILDYCLMKDNAKAAFKFWNDMKKRGRQPNEWAYTIMLSGLSKSNQAGINPVRTARTIYRSMQAPSSRFRPSTIHTNAMLNVCAKHGDMDTLWEIAGDLPEEGPLSPDDITYTIILNAIRSSIQRDIRVFQLDEVERAYHRRLEGVTEAKRIWTDVLYRWKKGTLELKNEMVSAMAGVLWEGNGDRHLYEVLQLINQTTGIPVLAQEPSPDLPMVSRRSFSRLKSPAEDPTEDVPFVDEQGKPFTGVEQVTHEKLDMAEEKEEKFDNIFDPVVSPDAVPYTDSNNYNSLFSPRYIPIGNRELTVILDTALMMTSATYIGKNYWQHLTRENTGYQIDPDDRSCVRYLRILRVGRSSRVTVEVFKGQIVPEGKAEGKAFHIALSTCRRDRKNPNVLKNANELLKLMDQALVMPDHRAMLGYLDLIQILQDNPQYLVSLNGLEGIQRRSTRNLGAVGRELMVDLHIAALDNLRPLVAKLEEAMSEGARGSSSYSRKRDSELGFSIKQVQPGYQVVTVLTRVRMLIDFIVHPDNERLLSKSARQAFLEESKALRKYSKLDAMEKYKGKLVYPTESQVRAYQERIASLTPPPPLESPSASEDADV</sequence>
<feature type="compositionally biased region" description="Low complexity" evidence="3">
    <location>
        <begin position="753"/>
        <end position="762"/>
    </location>
</feature>
<keyword evidence="1" id="KW-0677">Repeat</keyword>
<dbReference type="Gene3D" id="1.25.40.10">
    <property type="entry name" value="Tetratricopeptide repeat domain"/>
    <property type="match status" value="1"/>
</dbReference>
<dbReference type="Pfam" id="PF13041">
    <property type="entry name" value="PPR_2"/>
    <property type="match status" value="1"/>
</dbReference>
<dbReference type="Proteomes" id="UP001610335">
    <property type="component" value="Unassembled WGS sequence"/>
</dbReference>
<evidence type="ECO:0000256" key="2">
    <source>
        <dbReference type="PROSITE-ProRule" id="PRU00708"/>
    </source>
</evidence>
<dbReference type="PROSITE" id="PS51375">
    <property type="entry name" value="PPR"/>
    <property type="match status" value="1"/>
</dbReference>
<organism evidence="4 5">
    <name type="scientific">Aspergillus cavernicola</name>
    <dbReference type="NCBI Taxonomy" id="176166"/>
    <lineage>
        <taxon>Eukaryota</taxon>
        <taxon>Fungi</taxon>
        <taxon>Dikarya</taxon>
        <taxon>Ascomycota</taxon>
        <taxon>Pezizomycotina</taxon>
        <taxon>Eurotiomycetes</taxon>
        <taxon>Eurotiomycetidae</taxon>
        <taxon>Eurotiales</taxon>
        <taxon>Aspergillaceae</taxon>
        <taxon>Aspergillus</taxon>
        <taxon>Aspergillus subgen. Nidulantes</taxon>
    </lineage>
</organism>
<gene>
    <name evidence="4" type="ORF">BDW59DRAFT_47160</name>
</gene>
<dbReference type="InterPro" id="IPR011990">
    <property type="entry name" value="TPR-like_helical_dom_sf"/>
</dbReference>
<evidence type="ECO:0000313" key="5">
    <source>
        <dbReference type="Proteomes" id="UP001610335"/>
    </source>
</evidence>
<name>A0ABR4J3E7_9EURO</name>
<proteinExistence type="predicted"/>
<dbReference type="InterPro" id="IPR002885">
    <property type="entry name" value="PPR_rpt"/>
</dbReference>
<accession>A0ABR4J3E7</accession>
<comment type="caution">
    <text evidence="4">The sequence shown here is derived from an EMBL/GenBank/DDBJ whole genome shotgun (WGS) entry which is preliminary data.</text>
</comment>
<evidence type="ECO:0000313" key="4">
    <source>
        <dbReference type="EMBL" id="KAL2834416.1"/>
    </source>
</evidence>
<feature type="region of interest" description="Disordered" evidence="3">
    <location>
        <begin position="740"/>
        <end position="762"/>
    </location>
</feature>
<dbReference type="NCBIfam" id="TIGR00756">
    <property type="entry name" value="PPR"/>
    <property type="match status" value="1"/>
</dbReference>
<evidence type="ECO:0000256" key="1">
    <source>
        <dbReference type="ARBA" id="ARBA00022737"/>
    </source>
</evidence>
<keyword evidence="5" id="KW-1185">Reference proteome</keyword>
<evidence type="ECO:0008006" key="6">
    <source>
        <dbReference type="Google" id="ProtNLM"/>
    </source>
</evidence>
<protein>
    <recommendedName>
        <fullName evidence="6">Pentatricopeptide repeat protein</fullName>
    </recommendedName>
</protein>
<feature type="repeat" description="PPR" evidence="2">
    <location>
        <begin position="157"/>
        <end position="191"/>
    </location>
</feature>